<protein>
    <submittedName>
        <fullName evidence="1">Uncharacterized protein</fullName>
    </submittedName>
</protein>
<name>A0A478FUG0_9MOLU</name>
<evidence type="ECO:0000313" key="1">
    <source>
        <dbReference type="EMBL" id="GCE64079.1"/>
    </source>
</evidence>
<dbReference type="EMBL" id="BIMN01000013">
    <property type="protein sequence ID" value="GCE64079.1"/>
    <property type="molecule type" value="Genomic_DNA"/>
</dbReference>
<evidence type="ECO:0000313" key="2">
    <source>
        <dbReference type="Proteomes" id="UP000324831"/>
    </source>
</evidence>
<feature type="non-terminal residue" evidence="1">
    <location>
        <position position="82"/>
    </location>
</feature>
<sequence>MQLVPPAAKLAGGATIVTSSSVIGTTQLKQKFQSEGFEEKFEVSSWRQVSYKFSEIFGSKLRPTKAETYENLEKDEQSKWQD</sequence>
<accession>A0A478FUG0</accession>
<dbReference type="Proteomes" id="UP000324831">
    <property type="component" value="Unassembled WGS sequence"/>
</dbReference>
<reference evidence="1 2" key="1">
    <citation type="submission" date="2019-01" db="EMBL/GenBank/DDBJ databases">
        <title>Draft genome sequences of Candidatus Mycoplasma haemohominis SWG34-3 identified from a patient with pyrexia, anemia and liver dysfunction.</title>
        <authorList>
            <person name="Sekizuka T."/>
            <person name="Hattori N."/>
            <person name="Katano H."/>
            <person name="Takuma T."/>
            <person name="Ito T."/>
            <person name="Arai N."/>
            <person name="Yanai R."/>
            <person name="Ishii S."/>
            <person name="Miura Y."/>
            <person name="Tokunaga T."/>
            <person name="Watanabe H."/>
            <person name="Nomura N."/>
            <person name="Eguchi J."/>
            <person name="Arai T."/>
            <person name="Hasegawa H."/>
            <person name="Nakamaki T."/>
            <person name="Wakita T."/>
            <person name="Niki Y."/>
            <person name="Kuroda M."/>
        </authorList>
    </citation>
    <scope>NUCLEOTIDE SEQUENCE [LARGE SCALE GENOMIC DNA]</scope>
    <source>
        <strain evidence="1">SWG34-3</strain>
    </source>
</reference>
<dbReference type="AlphaFoldDB" id="A0A478FUG0"/>
<comment type="caution">
    <text evidence="1">The sequence shown here is derived from an EMBL/GenBank/DDBJ whole genome shotgun (WGS) entry which is preliminary data.</text>
</comment>
<organism evidence="1 2">
    <name type="scientific">Candidatus Mycoplasma haematohominis</name>
    <dbReference type="NCBI Taxonomy" id="1494318"/>
    <lineage>
        <taxon>Bacteria</taxon>
        <taxon>Bacillati</taxon>
        <taxon>Mycoplasmatota</taxon>
        <taxon>Mollicutes</taxon>
        <taxon>Mycoplasmataceae</taxon>
        <taxon>Mycoplasma</taxon>
    </lineage>
</organism>
<gene>
    <name evidence="1" type="ORF">MHSWG343_10870</name>
</gene>
<proteinExistence type="predicted"/>